<dbReference type="Gene3D" id="3.90.1290.10">
    <property type="entry name" value="Plakin repeat"/>
    <property type="match status" value="1"/>
</dbReference>
<comment type="caution">
    <text evidence="1">The sequence shown here is derived from an EMBL/GenBank/DDBJ whole genome shotgun (WGS) entry which is preliminary data.</text>
</comment>
<gene>
    <name evidence="1" type="ORF">MEDL_9157</name>
</gene>
<proteinExistence type="predicted"/>
<dbReference type="Proteomes" id="UP000683360">
    <property type="component" value="Unassembled WGS sequence"/>
</dbReference>
<dbReference type="EMBL" id="CAJPWZ010000470">
    <property type="protein sequence ID" value="CAG2194124.1"/>
    <property type="molecule type" value="Genomic_DNA"/>
</dbReference>
<evidence type="ECO:0000313" key="1">
    <source>
        <dbReference type="EMBL" id="CAG2194124.1"/>
    </source>
</evidence>
<keyword evidence="2" id="KW-1185">Reference proteome</keyword>
<dbReference type="SUPFAM" id="SSF75399">
    <property type="entry name" value="Plakin repeat"/>
    <property type="match status" value="1"/>
</dbReference>
<reference evidence="1" key="1">
    <citation type="submission" date="2021-03" db="EMBL/GenBank/DDBJ databases">
        <authorList>
            <person name="Bekaert M."/>
        </authorList>
    </citation>
    <scope>NUCLEOTIDE SEQUENCE</scope>
</reference>
<accession>A0A8S3QGC2</accession>
<dbReference type="InterPro" id="IPR035915">
    <property type="entry name" value="Plakin_repeat_sf"/>
</dbReference>
<dbReference type="AlphaFoldDB" id="A0A8S3QGC2"/>
<organism evidence="1 2">
    <name type="scientific">Mytilus edulis</name>
    <name type="common">Blue mussel</name>
    <dbReference type="NCBI Taxonomy" id="6550"/>
    <lineage>
        <taxon>Eukaryota</taxon>
        <taxon>Metazoa</taxon>
        <taxon>Spiralia</taxon>
        <taxon>Lophotrochozoa</taxon>
        <taxon>Mollusca</taxon>
        <taxon>Bivalvia</taxon>
        <taxon>Autobranchia</taxon>
        <taxon>Pteriomorphia</taxon>
        <taxon>Mytilida</taxon>
        <taxon>Mytiloidea</taxon>
        <taxon>Mytilidae</taxon>
        <taxon>Mytilinae</taxon>
        <taxon>Mytilus</taxon>
    </lineage>
</organism>
<name>A0A8S3QGC2_MYTED</name>
<sequence length="155" mass="16890">MDSATGEIVPIEQAILDGKLRSDEVTILDTRTGEMISLDSAMKKGLFDRKSGKIKDSKTGDKMTVQDALKFGLLAVVGAPILAGKVVYDAVKSTKTKGPVIKEFTETKSKGPIITDVTEQEKNKTETIGKFTLNGMENPKLLLYTLNLEIVSNRQ</sequence>
<evidence type="ECO:0000313" key="2">
    <source>
        <dbReference type="Proteomes" id="UP000683360"/>
    </source>
</evidence>
<protein>
    <submittedName>
        <fullName evidence="1">DST</fullName>
    </submittedName>
</protein>